<dbReference type="SUPFAM" id="SSF53850">
    <property type="entry name" value="Periplasmic binding protein-like II"/>
    <property type="match status" value="1"/>
</dbReference>
<dbReference type="AlphaFoldDB" id="A0A919BIG3"/>
<comment type="caution">
    <text evidence="2">The sequence shown here is derived from an EMBL/GenBank/DDBJ whole genome shotgun (WGS) entry which is preliminary data.</text>
</comment>
<keyword evidence="1" id="KW-1133">Transmembrane helix</keyword>
<accession>A0A919BIG3</accession>
<organism evidence="2 3">
    <name type="scientific">Thalassotalea marina</name>
    <dbReference type="NCBI Taxonomy" id="1673741"/>
    <lineage>
        <taxon>Bacteria</taxon>
        <taxon>Pseudomonadati</taxon>
        <taxon>Pseudomonadota</taxon>
        <taxon>Gammaproteobacteria</taxon>
        <taxon>Alteromonadales</taxon>
        <taxon>Colwelliaceae</taxon>
        <taxon>Thalassotalea</taxon>
    </lineage>
</organism>
<keyword evidence="1" id="KW-0812">Transmembrane</keyword>
<protein>
    <submittedName>
        <fullName evidence="2">Uncharacterized protein</fullName>
    </submittedName>
</protein>
<gene>
    <name evidence="2" type="ORF">GCM10017161_18680</name>
</gene>
<evidence type="ECO:0000256" key="1">
    <source>
        <dbReference type="SAM" id="Phobius"/>
    </source>
</evidence>
<reference evidence="2" key="2">
    <citation type="submission" date="2020-09" db="EMBL/GenBank/DDBJ databases">
        <authorList>
            <person name="Sun Q."/>
            <person name="Kim S."/>
        </authorList>
    </citation>
    <scope>NUCLEOTIDE SEQUENCE</scope>
    <source>
        <strain evidence="2">KCTC 42731</strain>
    </source>
</reference>
<evidence type="ECO:0000313" key="3">
    <source>
        <dbReference type="Proteomes" id="UP000623842"/>
    </source>
</evidence>
<dbReference type="EMBL" id="BNCK01000004">
    <property type="protein sequence ID" value="GHF91162.1"/>
    <property type="molecule type" value="Genomic_DNA"/>
</dbReference>
<sequence length="301" mass="34247">MVSTVYRMISSFKHILVNAIVRASYLYILVSFFVFYSTDAFANIVIERSGYKSYVAFLKDRDPLTITEFSGSNTPRSVIELILLQQALHLGGYDKPLKFEFAPNYARILRHVAQGTYALSGSTAWKHDLENDAKSYYISQEIIKSGMFEAGLYTTFDKANQLTEEDLPNLTAVSSRFWVADWRALSQLPLKALYDVPSWSSMLDMVLSNRIDFLLQPFNGSEDLTVVSKGTRLAPIKNIKLILVGTRHFYVSKNHPEGEAIYKALEKGLTQLKQQNRIEKAFKQSGFINEKVADWKTLNPQ</sequence>
<keyword evidence="1" id="KW-0472">Membrane</keyword>
<reference evidence="2" key="1">
    <citation type="journal article" date="2014" name="Int. J. Syst. Evol. Microbiol.">
        <title>Complete genome sequence of Corynebacterium casei LMG S-19264T (=DSM 44701T), isolated from a smear-ripened cheese.</title>
        <authorList>
            <consortium name="US DOE Joint Genome Institute (JGI-PGF)"/>
            <person name="Walter F."/>
            <person name="Albersmeier A."/>
            <person name="Kalinowski J."/>
            <person name="Ruckert C."/>
        </authorList>
    </citation>
    <scope>NUCLEOTIDE SEQUENCE</scope>
    <source>
        <strain evidence="2">KCTC 42731</strain>
    </source>
</reference>
<evidence type="ECO:0000313" key="2">
    <source>
        <dbReference type="EMBL" id="GHF91162.1"/>
    </source>
</evidence>
<proteinExistence type="predicted"/>
<dbReference type="Proteomes" id="UP000623842">
    <property type="component" value="Unassembled WGS sequence"/>
</dbReference>
<name>A0A919BIG3_9GAMM</name>
<keyword evidence="3" id="KW-1185">Reference proteome</keyword>
<feature type="transmembrane region" description="Helical" evidence="1">
    <location>
        <begin position="15"/>
        <end position="36"/>
    </location>
</feature>